<dbReference type="Proteomes" id="UP001174208">
    <property type="component" value="Unassembled WGS sequence"/>
</dbReference>
<proteinExistence type="predicted"/>
<sequence>MPSSTPSGARPNRRRSASLALALGALVALAAAGCTAAPARPVAADGAAAAAAPAESDRPQVIAIGDSIAFGKGVAPDEAWPAVVAEQHGWGLTDLAVSGSGFVKPGWNGTTYADQVDQALKLHPDYILVAATRNDRASDPAQVTESADRLLGELRDAFPEAHIIGITTVWGADAPPPEVARVNGIVGAAVRGVDGDVLDIGYPLAGHPELVQKDGIHPNAAGERAVAAAIEEKLAPLSKAL</sequence>
<keyword evidence="3" id="KW-0378">Hydrolase</keyword>
<gene>
    <name evidence="3" type="ORF">P5G50_11200</name>
</gene>
<evidence type="ECO:0000313" key="3">
    <source>
        <dbReference type="EMBL" id="MDN4615016.1"/>
    </source>
</evidence>
<accession>A0ABT8KDZ5</accession>
<organism evidence="3 4">
    <name type="scientific">Leifsonia williamsii</name>
    <dbReference type="NCBI Taxonomy" id="3035919"/>
    <lineage>
        <taxon>Bacteria</taxon>
        <taxon>Bacillati</taxon>
        <taxon>Actinomycetota</taxon>
        <taxon>Actinomycetes</taxon>
        <taxon>Micrococcales</taxon>
        <taxon>Microbacteriaceae</taxon>
        <taxon>Leifsonia</taxon>
    </lineage>
</organism>
<feature type="signal peptide" evidence="1">
    <location>
        <begin position="1"/>
        <end position="30"/>
    </location>
</feature>
<dbReference type="Pfam" id="PF13472">
    <property type="entry name" value="Lipase_GDSL_2"/>
    <property type="match status" value="1"/>
</dbReference>
<protein>
    <submittedName>
        <fullName evidence="3">SGNH/GDSL hydrolase family protein</fullName>
        <ecNumber evidence="3">3.1.-.-</ecNumber>
    </submittedName>
</protein>
<dbReference type="PROSITE" id="PS51318">
    <property type="entry name" value="TAT"/>
    <property type="match status" value="1"/>
</dbReference>
<dbReference type="InterPro" id="IPR013830">
    <property type="entry name" value="SGNH_hydro"/>
</dbReference>
<dbReference type="PANTHER" id="PTHR30383">
    <property type="entry name" value="THIOESTERASE 1/PROTEASE 1/LYSOPHOSPHOLIPASE L1"/>
    <property type="match status" value="1"/>
</dbReference>
<name>A0ABT8KDZ5_9MICO</name>
<dbReference type="InterPro" id="IPR006311">
    <property type="entry name" value="TAT_signal"/>
</dbReference>
<feature type="chain" id="PRO_5045251451" evidence="1">
    <location>
        <begin position="31"/>
        <end position="241"/>
    </location>
</feature>
<comment type="caution">
    <text evidence="3">The sequence shown here is derived from an EMBL/GenBank/DDBJ whole genome shotgun (WGS) entry which is preliminary data.</text>
</comment>
<keyword evidence="4" id="KW-1185">Reference proteome</keyword>
<dbReference type="InterPro" id="IPR036514">
    <property type="entry name" value="SGNH_hydro_sf"/>
</dbReference>
<dbReference type="Gene3D" id="3.40.50.1110">
    <property type="entry name" value="SGNH hydrolase"/>
    <property type="match status" value="1"/>
</dbReference>
<keyword evidence="1" id="KW-0732">Signal</keyword>
<reference evidence="3" key="1">
    <citation type="submission" date="2023-06" db="EMBL/GenBank/DDBJ databases">
        <title>MT1 and MT2 Draft Genomes of Novel Species.</title>
        <authorList>
            <person name="Venkateswaran K."/>
        </authorList>
    </citation>
    <scope>NUCLEOTIDE SEQUENCE</scope>
    <source>
        <strain evidence="3">F6_8S_P_1B</strain>
    </source>
</reference>
<dbReference type="EC" id="3.1.-.-" evidence="3"/>
<dbReference type="SUPFAM" id="SSF52266">
    <property type="entry name" value="SGNH hydrolase"/>
    <property type="match status" value="1"/>
</dbReference>
<evidence type="ECO:0000256" key="1">
    <source>
        <dbReference type="SAM" id="SignalP"/>
    </source>
</evidence>
<evidence type="ECO:0000259" key="2">
    <source>
        <dbReference type="Pfam" id="PF13472"/>
    </source>
</evidence>
<dbReference type="GO" id="GO:0016787">
    <property type="term" value="F:hydrolase activity"/>
    <property type="evidence" value="ECO:0007669"/>
    <property type="project" value="UniProtKB-KW"/>
</dbReference>
<dbReference type="EMBL" id="JAROCF010000001">
    <property type="protein sequence ID" value="MDN4615016.1"/>
    <property type="molecule type" value="Genomic_DNA"/>
</dbReference>
<evidence type="ECO:0000313" key="4">
    <source>
        <dbReference type="Proteomes" id="UP001174208"/>
    </source>
</evidence>
<dbReference type="RefSeq" id="WP_301208968.1">
    <property type="nucleotide sequence ID" value="NZ_JAROCF010000001.1"/>
</dbReference>
<dbReference type="InterPro" id="IPR051532">
    <property type="entry name" value="Ester_Hydrolysis_Enzymes"/>
</dbReference>
<feature type="domain" description="SGNH hydrolase-type esterase" evidence="2">
    <location>
        <begin position="63"/>
        <end position="225"/>
    </location>
</feature>